<evidence type="ECO:0000313" key="1">
    <source>
        <dbReference type="EMBL" id="KAF0929267.1"/>
    </source>
</evidence>
<evidence type="ECO:0000313" key="2">
    <source>
        <dbReference type="Proteomes" id="UP000479710"/>
    </source>
</evidence>
<accession>A0A6G1EXA1</accession>
<protein>
    <submittedName>
        <fullName evidence="1">Uncharacterized protein</fullName>
    </submittedName>
</protein>
<dbReference type="PANTHER" id="PTHR33026">
    <property type="entry name" value="OS06G0360600 PROTEIN"/>
    <property type="match status" value="1"/>
</dbReference>
<name>A0A6G1EXA1_9ORYZ</name>
<dbReference type="OrthoDB" id="696609at2759"/>
<comment type="caution">
    <text evidence="1">The sequence shown here is derived from an EMBL/GenBank/DDBJ whole genome shotgun (WGS) entry which is preliminary data.</text>
</comment>
<dbReference type="Proteomes" id="UP000479710">
    <property type="component" value="Unassembled WGS sequence"/>
</dbReference>
<dbReference type="EMBL" id="SPHZ02000002">
    <property type="protein sequence ID" value="KAF0929267.1"/>
    <property type="molecule type" value="Genomic_DNA"/>
</dbReference>
<sequence>MAQVNKLLDALAFLKKEGLSDIGVAFSFFVRRIHPLKDRVHLAFEYTGANDPSCETSEDFPIDDLDKWVGNSSLARFGTISMIAPNP</sequence>
<reference evidence="1 2" key="1">
    <citation type="submission" date="2019-11" db="EMBL/GenBank/DDBJ databases">
        <title>Whole genome sequence of Oryza granulata.</title>
        <authorList>
            <person name="Li W."/>
        </authorList>
    </citation>
    <scope>NUCLEOTIDE SEQUENCE [LARGE SCALE GENOMIC DNA]</scope>
    <source>
        <strain evidence="2">cv. Menghai</strain>
        <tissue evidence="1">Leaf</tissue>
    </source>
</reference>
<organism evidence="1 2">
    <name type="scientific">Oryza meyeriana var. granulata</name>
    <dbReference type="NCBI Taxonomy" id="110450"/>
    <lineage>
        <taxon>Eukaryota</taxon>
        <taxon>Viridiplantae</taxon>
        <taxon>Streptophyta</taxon>
        <taxon>Embryophyta</taxon>
        <taxon>Tracheophyta</taxon>
        <taxon>Spermatophyta</taxon>
        <taxon>Magnoliopsida</taxon>
        <taxon>Liliopsida</taxon>
        <taxon>Poales</taxon>
        <taxon>Poaceae</taxon>
        <taxon>BOP clade</taxon>
        <taxon>Oryzoideae</taxon>
        <taxon>Oryzeae</taxon>
        <taxon>Oryzinae</taxon>
        <taxon>Oryza</taxon>
        <taxon>Oryza meyeriana</taxon>
    </lineage>
</organism>
<proteinExistence type="predicted"/>
<gene>
    <name evidence="1" type="ORF">E2562_019589</name>
</gene>
<dbReference type="AlphaFoldDB" id="A0A6G1EXA1"/>
<dbReference type="PANTHER" id="PTHR33026:SF7">
    <property type="entry name" value="OS03G0100275 PROTEIN"/>
    <property type="match status" value="1"/>
</dbReference>
<keyword evidence="2" id="KW-1185">Reference proteome</keyword>